<evidence type="ECO:0000256" key="5">
    <source>
        <dbReference type="ARBA" id="ARBA00022847"/>
    </source>
</evidence>
<sequence>MGLRGDFAYLLRRYWSLFLGNVLEWYEFAVYGYLVLFLEDNFFQGSEVATWLGYAATFVARPLGGLVLGLIGDMCGRRTSLTVSIVGMVVGTVGQGLLPSRLSSGQAWGEFGTCMLFVLRIVQGLCTGGEISTVSTYIIEVGSKQTLARSMSLISVSIYIGFLLAQGAVWLVQDQLGPDAMRQWGWRLPFLVAIVPGAFTIAGRRCLHESEEFERDRRVAVEEGHASASYAIRDVLHRGYAIVIAIGGMVSFAVFSYSGLVWTNTFLAKEGLPKDQRMMAGLTARVIQIVLAVPVGWLADVWGVGSVTFFAAAVQLFAAFPLFAWLQADPTNTSVAYAAYAVGFGTIGALGGSTFNMYVTELFPTRTRNLGVGVSYNIGICLVGGFGPVLCSALLKWSRYGPGGLMSLAGVITCLTVVAGVRLHQSGRVCMAHVRTNPYCRPCADLREDGKPEEQFSLETSESETSEDCTNLKCLRSLHGWPASALMQDSTEDVTLKASSGNPEALRPHHSTPGPGRKGGGRAGNWPPPLPFWQSDEVLGATPWIEVIAPPGRALAQLQVELPRNGRADGYTPEHVQLFVAQEGEQLGETPIFESEQFWSLAFPGEMVAVPPKPLPNRICRARLCMKRAAAQGGPNVRIQSLRVLTRRLKRGRDDGVFLGRKLWNDTDFTDCVLRSEDGLEQKAHKAILANASPVLSRMLRSATKEGEVTLPCSGEVVRALLKHCYGLFPDIRALKVQDVVSLVEQAHALELTSLSEDAAVAATQCLTPETVVPLMRGLRAFYKAGSLVEEWDNLVRQVRARQDLSHAALLGL</sequence>
<dbReference type="PANTHER" id="PTHR43528">
    <property type="entry name" value="ALPHA-KETOGLUTARATE PERMEASE"/>
    <property type="match status" value="1"/>
</dbReference>
<keyword evidence="6" id="KW-1133">Transmembrane helix</keyword>
<dbReference type="PANTHER" id="PTHR43528:SF1">
    <property type="entry name" value="ALPHA-KETOGLUTARATE PERMEASE"/>
    <property type="match status" value="1"/>
</dbReference>
<dbReference type="InterPro" id="IPR011333">
    <property type="entry name" value="SKP1/BTB/POZ_sf"/>
</dbReference>
<keyword evidence="7" id="KW-0472">Membrane</keyword>
<comment type="caution">
    <text evidence="8">The sequence shown here is derived from an EMBL/GenBank/DDBJ whole genome shotgun (WGS) entry which is preliminary data.</text>
</comment>
<keyword evidence="3" id="KW-1003">Cell membrane</keyword>
<dbReference type="InterPro" id="IPR000210">
    <property type="entry name" value="BTB/POZ_dom"/>
</dbReference>
<evidence type="ECO:0000256" key="4">
    <source>
        <dbReference type="ARBA" id="ARBA00022692"/>
    </source>
</evidence>
<dbReference type="SUPFAM" id="SSF103473">
    <property type="entry name" value="MFS general substrate transporter"/>
    <property type="match status" value="1"/>
</dbReference>
<dbReference type="AlphaFoldDB" id="A0A1Q9DPT9"/>
<evidence type="ECO:0000256" key="2">
    <source>
        <dbReference type="ARBA" id="ARBA00022448"/>
    </source>
</evidence>
<protein>
    <submittedName>
        <fullName evidence="8">Proline/betaine transporter</fullName>
    </submittedName>
</protein>
<keyword evidence="2" id="KW-0813">Transport</keyword>
<reference evidence="8 9" key="1">
    <citation type="submission" date="2016-02" db="EMBL/GenBank/DDBJ databases">
        <title>Genome analysis of coral dinoflagellate symbionts highlights evolutionary adaptations to a symbiotic lifestyle.</title>
        <authorList>
            <person name="Aranda M."/>
            <person name="Li Y."/>
            <person name="Liew Y.J."/>
            <person name="Baumgarten S."/>
            <person name="Simakov O."/>
            <person name="Wilson M."/>
            <person name="Piel J."/>
            <person name="Ashoor H."/>
            <person name="Bougouffa S."/>
            <person name="Bajic V.B."/>
            <person name="Ryu T."/>
            <person name="Ravasi T."/>
            <person name="Bayer T."/>
            <person name="Micklem G."/>
            <person name="Kim H."/>
            <person name="Bhak J."/>
            <person name="Lajeunesse T.C."/>
            <person name="Voolstra C.R."/>
        </authorList>
    </citation>
    <scope>NUCLEOTIDE SEQUENCE [LARGE SCALE GENOMIC DNA]</scope>
    <source>
        <strain evidence="8 9">CCMP2467</strain>
    </source>
</reference>
<dbReference type="Proteomes" id="UP000186817">
    <property type="component" value="Unassembled WGS sequence"/>
</dbReference>
<gene>
    <name evidence="8" type="primary">proP</name>
    <name evidence="8" type="ORF">AK812_SmicGene20507</name>
</gene>
<evidence type="ECO:0000256" key="7">
    <source>
        <dbReference type="ARBA" id="ARBA00023136"/>
    </source>
</evidence>
<dbReference type="Gene3D" id="1.20.1250.20">
    <property type="entry name" value="MFS general substrate transporter like domains"/>
    <property type="match status" value="2"/>
</dbReference>
<evidence type="ECO:0000256" key="1">
    <source>
        <dbReference type="ARBA" id="ARBA00004651"/>
    </source>
</evidence>
<keyword evidence="9" id="KW-1185">Reference proteome</keyword>
<dbReference type="PROSITE" id="PS50850">
    <property type="entry name" value="MFS"/>
    <property type="match status" value="1"/>
</dbReference>
<accession>A0A1Q9DPT9</accession>
<evidence type="ECO:0000313" key="9">
    <source>
        <dbReference type="Proteomes" id="UP000186817"/>
    </source>
</evidence>
<dbReference type="Gene3D" id="3.30.710.10">
    <property type="entry name" value="Potassium Channel Kv1.1, Chain A"/>
    <property type="match status" value="1"/>
</dbReference>
<dbReference type="GO" id="GO:0015293">
    <property type="term" value="F:symporter activity"/>
    <property type="evidence" value="ECO:0007669"/>
    <property type="project" value="UniProtKB-KW"/>
</dbReference>
<dbReference type="SUPFAM" id="SSF54695">
    <property type="entry name" value="POZ domain"/>
    <property type="match status" value="1"/>
</dbReference>
<evidence type="ECO:0000256" key="6">
    <source>
        <dbReference type="ARBA" id="ARBA00022989"/>
    </source>
</evidence>
<dbReference type="InterPro" id="IPR051084">
    <property type="entry name" value="H+-coupled_symporters"/>
</dbReference>
<dbReference type="InterPro" id="IPR005828">
    <property type="entry name" value="MFS_sugar_transport-like"/>
</dbReference>
<organism evidence="8 9">
    <name type="scientific">Symbiodinium microadriaticum</name>
    <name type="common">Dinoflagellate</name>
    <name type="synonym">Zooxanthella microadriatica</name>
    <dbReference type="NCBI Taxonomy" id="2951"/>
    <lineage>
        <taxon>Eukaryota</taxon>
        <taxon>Sar</taxon>
        <taxon>Alveolata</taxon>
        <taxon>Dinophyceae</taxon>
        <taxon>Suessiales</taxon>
        <taxon>Symbiodiniaceae</taxon>
        <taxon>Symbiodinium</taxon>
    </lineage>
</organism>
<proteinExistence type="predicted"/>
<dbReference type="PROSITE" id="PS50097">
    <property type="entry name" value="BTB"/>
    <property type="match status" value="1"/>
</dbReference>
<dbReference type="OrthoDB" id="5296287at2759"/>
<dbReference type="CDD" id="cd18186">
    <property type="entry name" value="BTB_POZ_ZBTB_KLHL-like"/>
    <property type="match status" value="1"/>
</dbReference>
<dbReference type="EMBL" id="LSRX01000443">
    <property type="protein sequence ID" value="OLP97177.1"/>
    <property type="molecule type" value="Genomic_DNA"/>
</dbReference>
<comment type="subcellular location">
    <subcellularLocation>
        <location evidence="1">Cell membrane</location>
        <topology evidence="1">Multi-pass membrane protein</topology>
    </subcellularLocation>
</comment>
<evidence type="ECO:0000313" key="8">
    <source>
        <dbReference type="EMBL" id="OLP97177.1"/>
    </source>
</evidence>
<keyword evidence="5" id="KW-0769">Symport</keyword>
<keyword evidence="4" id="KW-0812">Transmembrane</keyword>
<dbReference type="Pfam" id="PF00651">
    <property type="entry name" value="BTB"/>
    <property type="match status" value="1"/>
</dbReference>
<name>A0A1Q9DPT9_SYMMI</name>
<dbReference type="InterPro" id="IPR020846">
    <property type="entry name" value="MFS_dom"/>
</dbReference>
<dbReference type="GO" id="GO:0005886">
    <property type="term" value="C:plasma membrane"/>
    <property type="evidence" value="ECO:0007669"/>
    <property type="project" value="UniProtKB-SubCell"/>
</dbReference>
<evidence type="ECO:0000256" key="3">
    <source>
        <dbReference type="ARBA" id="ARBA00022475"/>
    </source>
</evidence>
<dbReference type="InterPro" id="IPR036259">
    <property type="entry name" value="MFS_trans_sf"/>
</dbReference>
<dbReference type="Pfam" id="PF00083">
    <property type="entry name" value="Sugar_tr"/>
    <property type="match status" value="1"/>
</dbReference>